<feature type="non-terminal residue" evidence="1">
    <location>
        <position position="1"/>
    </location>
</feature>
<protein>
    <recommendedName>
        <fullName evidence="2">CobW/HypB/UreG nucleotide-binding domain-containing protein</fullName>
    </recommendedName>
</protein>
<accession>X0UX02</accession>
<organism evidence="1">
    <name type="scientific">marine sediment metagenome</name>
    <dbReference type="NCBI Taxonomy" id="412755"/>
    <lineage>
        <taxon>unclassified sequences</taxon>
        <taxon>metagenomes</taxon>
        <taxon>ecological metagenomes</taxon>
    </lineage>
</organism>
<dbReference type="SUPFAM" id="SSF52540">
    <property type="entry name" value="P-loop containing nucleoside triphosphate hydrolases"/>
    <property type="match status" value="1"/>
</dbReference>
<dbReference type="EMBL" id="BARS01022020">
    <property type="protein sequence ID" value="GAG10285.1"/>
    <property type="molecule type" value="Genomic_DNA"/>
</dbReference>
<dbReference type="PANTHER" id="PTHR43063:SF1">
    <property type="entry name" value="4FE-4S CLUSTER CONTAINING PARA FAMILY ATPASE PROTEIN"/>
    <property type="match status" value="1"/>
</dbReference>
<dbReference type="AlphaFoldDB" id="X0UX02"/>
<sequence length="91" mass="10110">VIQALLGCDKAYAVTEPTPLGAHDLSLILQLLEKIKVPAEIVLNKADVGKRELIEKIGKKFKTDISIEIPYSEELVKAYCEKDLESMVDLI</sequence>
<evidence type="ECO:0000313" key="1">
    <source>
        <dbReference type="EMBL" id="GAG10285.1"/>
    </source>
</evidence>
<dbReference type="PANTHER" id="PTHR43063">
    <property type="entry name" value="4FE-4S CLUSTER CONTAINING PARA FAMILY ATPASE PROTEIN"/>
    <property type="match status" value="1"/>
</dbReference>
<name>X0UX02_9ZZZZ</name>
<dbReference type="InterPro" id="IPR027417">
    <property type="entry name" value="P-loop_NTPase"/>
</dbReference>
<comment type="caution">
    <text evidence="1">The sequence shown here is derived from an EMBL/GenBank/DDBJ whole genome shotgun (WGS) entry which is preliminary data.</text>
</comment>
<evidence type="ECO:0008006" key="2">
    <source>
        <dbReference type="Google" id="ProtNLM"/>
    </source>
</evidence>
<proteinExistence type="predicted"/>
<gene>
    <name evidence="1" type="ORF">S01H1_35254</name>
</gene>
<reference evidence="1" key="1">
    <citation type="journal article" date="2014" name="Front. Microbiol.">
        <title>High frequency of phylogenetically diverse reductive dehalogenase-homologous genes in deep subseafloor sedimentary metagenomes.</title>
        <authorList>
            <person name="Kawai M."/>
            <person name="Futagami T."/>
            <person name="Toyoda A."/>
            <person name="Takaki Y."/>
            <person name="Nishi S."/>
            <person name="Hori S."/>
            <person name="Arai W."/>
            <person name="Tsubouchi T."/>
            <person name="Morono Y."/>
            <person name="Uchiyama I."/>
            <person name="Ito T."/>
            <person name="Fujiyama A."/>
            <person name="Inagaki F."/>
            <person name="Takami H."/>
        </authorList>
    </citation>
    <scope>NUCLEOTIDE SEQUENCE</scope>
    <source>
        <strain evidence="1">Expedition CK06-06</strain>
    </source>
</reference>
<dbReference type="Gene3D" id="3.40.50.300">
    <property type="entry name" value="P-loop containing nucleotide triphosphate hydrolases"/>
    <property type="match status" value="1"/>
</dbReference>